<name>A0A9W8ZBL0_9PLEO</name>
<reference evidence="1" key="1">
    <citation type="submission" date="2022-10" db="EMBL/GenBank/DDBJ databases">
        <title>Tapping the CABI collections for fungal endophytes: first genome assemblies for Collariella, Neodidymelliopsis, Ascochyta clinopodiicola, Didymella pomorum, Didymosphaeria variabile, Neocosmospora piperis and Neocucurbitaria cava.</title>
        <authorList>
            <person name="Hill R."/>
        </authorList>
    </citation>
    <scope>NUCLEOTIDE SEQUENCE</scope>
    <source>
        <strain evidence="1">IMI 355091</strain>
    </source>
</reference>
<evidence type="ECO:0000313" key="1">
    <source>
        <dbReference type="EMBL" id="KAJ4402221.1"/>
    </source>
</evidence>
<dbReference type="SUPFAM" id="SSF53300">
    <property type="entry name" value="vWA-like"/>
    <property type="match status" value="1"/>
</dbReference>
<protein>
    <recommendedName>
        <fullName evidence="3">VWFA domain-containing protein</fullName>
    </recommendedName>
</protein>
<evidence type="ECO:0008006" key="3">
    <source>
        <dbReference type="Google" id="ProtNLM"/>
    </source>
</evidence>
<dbReference type="EMBL" id="JAPEVA010000064">
    <property type="protein sequence ID" value="KAJ4402221.1"/>
    <property type="molecule type" value="Genomic_DNA"/>
</dbReference>
<dbReference type="Gene3D" id="3.40.50.410">
    <property type="entry name" value="von Willebrand factor, type A domain"/>
    <property type="match status" value="1"/>
</dbReference>
<sequence length="960" mass="106547">MSYPLVDEVYDLLILVDSTYSMLNYVESLQTSLPKVIAISNLTNGFSRIGLLAYRDYSEAEREKDGMLEWSGWCGNDGDPGNGNEASATTQTLTSMAANLEPIGGGDYPEATKTSLARAHQLMRKDATTIVLFYTDAPPHCWMVADRDRGSNYHAEQTALKSPTSFGGNGPRFTDWVSACKFLHEGEKNAHVFCFLDKMLGSRPLDWGYYAYLSTITRGACFTLTSAAPQSIAQVTIDVLLAWMGVRKEAVENTMAADLMRYKNGKNIKNVKNEQDEVANSYFWATEKKPAGKDVFVNPDMFRAKQRQAQILLLDNNLAKVAVTSSVLEKHLLKRRTSIMDFAKRYAQDAAYKTIVVEQLDDIIKTDVTSMSLNPVFGVLWRAVCNDRKNPARDKLITAFSFYADKIADADEKARLKNWLEESYDYASEIRDCLNKVPDHQSFPCVYLDPTIDFAPARVKGEKVEDDNEHESDPPLSAFRRDELLEIGRSCDGRILKRLGKVLTRITYVESASDLPAHIAVTSNAQVPRIPIALASQERGWKFWKILLHVVLPGTMLAARPAAVLAALAIRIGLKPLFGAASAAMMFWRDKWNNLEVPETWDSSCLGLLLDADAEHRKLTELSDPATGKEGLLTDVDRELFNRLLTYHHAGTNLLTTLTAEIGWTPSKTQVPVGPVVVCRGCKFPRSITIMAEQSGGQCGLCVRTSYESGEHKNRALTTNVSPQDTAATKIAWVECSIQTCRAQYVCYNTADLNVRPKCWYCRAQNGRSIEKRSSDSSPTLECVKCLSKVIWPNEWRHMAAETFQCSACLNGIKTVMSVETNAAQLCKENRQDWLLQSRKGTIEAPFKQTLLKTITATGIASFLENVQVLPELEPATTLTLKGKQILYASVHLQKPACCQHVVDADVTNSSAKAVSMAGMASTDLEPSSTLPLSSVHSVAVHLQRVLSRRTGKAYTLWAT</sequence>
<dbReference type="OrthoDB" id="10009520at2759"/>
<comment type="caution">
    <text evidence="1">The sequence shown here is derived from an EMBL/GenBank/DDBJ whole genome shotgun (WGS) entry which is preliminary data.</text>
</comment>
<evidence type="ECO:0000313" key="2">
    <source>
        <dbReference type="Proteomes" id="UP001140510"/>
    </source>
</evidence>
<proteinExistence type="predicted"/>
<organism evidence="1 2">
    <name type="scientific">Didymella pomorum</name>
    <dbReference type="NCBI Taxonomy" id="749634"/>
    <lineage>
        <taxon>Eukaryota</taxon>
        <taxon>Fungi</taxon>
        <taxon>Dikarya</taxon>
        <taxon>Ascomycota</taxon>
        <taxon>Pezizomycotina</taxon>
        <taxon>Dothideomycetes</taxon>
        <taxon>Pleosporomycetidae</taxon>
        <taxon>Pleosporales</taxon>
        <taxon>Pleosporineae</taxon>
        <taxon>Didymellaceae</taxon>
        <taxon>Didymella</taxon>
    </lineage>
</organism>
<dbReference type="InterPro" id="IPR036465">
    <property type="entry name" value="vWFA_dom_sf"/>
</dbReference>
<keyword evidence="2" id="KW-1185">Reference proteome</keyword>
<accession>A0A9W8ZBL0</accession>
<dbReference type="Proteomes" id="UP001140510">
    <property type="component" value="Unassembled WGS sequence"/>
</dbReference>
<gene>
    <name evidence="1" type="ORF">N0V91_007429</name>
</gene>
<dbReference type="AlphaFoldDB" id="A0A9W8ZBL0"/>